<dbReference type="AlphaFoldDB" id="A0A3B4V6J1"/>
<reference evidence="2" key="2">
    <citation type="submission" date="2025-09" db="UniProtKB">
        <authorList>
            <consortium name="Ensembl"/>
        </authorList>
    </citation>
    <scope>IDENTIFICATION</scope>
</reference>
<feature type="region of interest" description="Disordered" evidence="1">
    <location>
        <begin position="1"/>
        <end position="21"/>
    </location>
</feature>
<accession>A0A3B4V6J1</accession>
<dbReference type="Ensembl" id="ENSSDUT00000026840.1">
    <property type="protein sequence ID" value="ENSSDUP00000026368.1"/>
    <property type="gene ID" value="ENSSDUG00000019132.1"/>
</dbReference>
<evidence type="ECO:0008006" key="4">
    <source>
        <dbReference type="Google" id="ProtNLM"/>
    </source>
</evidence>
<keyword evidence="3" id="KW-1185">Reference proteome</keyword>
<feature type="compositionally biased region" description="Low complexity" evidence="1">
    <location>
        <begin position="71"/>
        <end position="80"/>
    </location>
</feature>
<evidence type="ECO:0000313" key="3">
    <source>
        <dbReference type="Proteomes" id="UP000261420"/>
    </source>
</evidence>
<evidence type="ECO:0000313" key="2">
    <source>
        <dbReference type="Ensembl" id="ENSSDUP00000026368.1"/>
    </source>
</evidence>
<dbReference type="STRING" id="41447.ENSSDUP00000026368"/>
<name>A0A3B4V6J1_SERDU</name>
<protein>
    <recommendedName>
        <fullName evidence="4">DUF4939 domain-containing protein</fullName>
    </recommendedName>
</protein>
<dbReference type="Proteomes" id="UP000261420">
    <property type="component" value="Unplaced"/>
</dbReference>
<organism evidence="2 3">
    <name type="scientific">Seriola dumerili</name>
    <name type="common">Greater amberjack</name>
    <name type="synonym">Caranx dumerili</name>
    <dbReference type="NCBI Taxonomy" id="41447"/>
    <lineage>
        <taxon>Eukaryota</taxon>
        <taxon>Metazoa</taxon>
        <taxon>Chordata</taxon>
        <taxon>Craniata</taxon>
        <taxon>Vertebrata</taxon>
        <taxon>Euteleostomi</taxon>
        <taxon>Actinopterygii</taxon>
        <taxon>Neopterygii</taxon>
        <taxon>Teleostei</taxon>
        <taxon>Neoteleostei</taxon>
        <taxon>Acanthomorphata</taxon>
        <taxon>Carangaria</taxon>
        <taxon>Carangiformes</taxon>
        <taxon>Carangidae</taxon>
        <taxon>Seriola</taxon>
    </lineage>
</organism>
<dbReference type="OMA" id="FNCANIA"/>
<sequence>MDSAESDPVHAALQAQGQKLHHQEEQLAMVHREVTESSRNSEAACATLSAQLNYVITQLQVLEQIAATRAPGTETATAAPPESPAPPAAPRDSQLLRLSSPECFSSESGDCRPFLVQCELHFEFQASAFAFNCANIAYIISYLSGHAKVWATAEWTRRSTVCNSLPLFLETFKKKNSVYHSRQGVSKSSSGPEAGTPSGASPDPRAPGPAPNPSSSSSPNLVIKSFKTTVGGDIVIGHPGTHAARTHSTGSC</sequence>
<reference evidence="2" key="1">
    <citation type="submission" date="2025-08" db="UniProtKB">
        <authorList>
            <consortium name="Ensembl"/>
        </authorList>
    </citation>
    <scope>IDENTIFICATION</scope>
</reference>
<evidence type="ECO:0000256" key="1">
    <source>
        <dbReference type="SAM" id="MobiDB-lite"/>
    </source>
</evidence>
<proteinExistence type="predicted"/>
<feature type="region of interest" description="Disordered" evidence="1">
    <location>
        <begin position="71"/>
        <end position="92"/>
    </location>
</feature>
<feature type="region of interest" description="Disordered" evidence="1">
    <location>
        <begin position="182"/>
        <end position="221"/>
    </location>
</feature>
<dbReference type="GeneTree" id="ENSGT01120000272995"/>
<feature type="compositionally biased region" description="Polar residues" evidence="1">
    <location>
        <begin position="182"/>
        <end position="191"/>
    </location>
</feature>